<sequence>MSKAEKFYSLACYHAQLFSKDPNTKVAALVIDNNNNIASVGYNGLPRGFEETSDRWEKPMKYNYVVHAEANAIATAARNGVRLDGCSIITTLFPCKECSKLIIQAGIRKVITSKPCKDSSWLESFNFSKEMFEECGIEVEYL</sequence>
<evidence type="ECO:0000256" key="5">
    <source>
        <dbReference type="PIRSR" id="PIRSR006019-1"/>
    </source>
</evidence>
<dbReference type="SUPFAM" id="SSF53927">
    <property type="entry name" value="Cytidine deaminase-like"/>
    <property type="match status" value="1"/>
</dbReference>
<dbReference type="PROSITE" id="PS51747">
    <property type="entry name" value="CYT_DCMP_DEAMINASES_2"/>
    <property type="match status" value="1"/>
</dbReference>
<dbReference type="PANTHER" id="PTHR11086">
    <property type="entry name" value="DEOXYCYTIDYLATE DEAMINASE-RELATED"/>
    <property type="match status" value="1"/>
</dbReference>
<dbReference type="GO" id="GO:0008270">
    <property type="term" value="F:zinc ion binding"/>
    <property type="evidence" value="ECO:0007669"/>
    <property type="project" value="InterPro"/>
</dbReference>
<name>M1I6A6_PBCVI</name>
<dbReference type="Gene3D" id="3.40.140.10">
    <property type="entry name" value="Cytidine Deaminase, domain 2"/>
    <property type="match status" value="1"/>
</dbReference>
<comment type="similarity">
    <text evidence="1">Belongs to the cytidine and deoxycytidylate deaminase family.</text>
</comment>
<feature type="domain" description="CMP/dCMP-type deaminase" evidence="7">
    <location>
        <begin position="3"/>
        <end position="130"/>
    </location>
</feature>
<dbReference type="Proteomes" id="UP000247091">
    <property type="component" value="Segment"/>
</dbReference>
<organism evidence="8 9">
    <name type="scientific">Paramecium bursaria Chlorella virus IL3A</name>
    <name type="common">PBCV-IL3A</name>
    <dbReference type="NCBI Taxonomy" id="46019"/>
    <lineage>
        <taxon>Viruses</taxon>
        <taxon>Varidnaviria</taxon>
        <taxon>Bamfordvirae</taxon>
        <taxon>Nucleocytoviricota</taxon>
        <taxon>Megaviricetes</taxon>
        <taxon>Algavirales</taxon>
        <taxon>Phycodnaviridae</taxon>
        <taxon>Chlorovirus</taxon>
        <taxon>Chlorovirus illinoense</taxon>
    </lineage>
</organism>
<evidence type="ECO:0000256" key="6">
    <source>
        <dbReference type="PIRSR" id="PIRSR006019-2"/>
    </source>
</evidence>
<dbReference type="InterPro" id="IPR016473">
    <property type="entry name" value="dCMP_deaminase"/>
</dbReference>
<evidence type="ECO:0000313" key="9">
    <source>
        <dbReference type="Proteomes" id="UP000247091"/>
    </source>
</evidence>
<dbReference type="InterPro" id="IPR016193">
    <property type="entry name" value="Cytidine_deaminase-like"/>
</dbReference>
<dbReference type="PROSITE" id="PS00903">
    <property type="entry name" value="CYT_DCMP_DEAMINASES_1"/>
    <property type="match status" value="1"/>
</dbReference>
<feature type="binding site" evidence="6">
    <location>
        <position position="67"/>
    </location>
    <ligand>
        <name>Zn(2+)</name>
        <dbReference type="ChEBI" id="CHEBI:29105"/>
        <note>catalytic</note>
    </ligand>
</feature>
<evidence type="ECO:0000256" key="2">
    <source>
        <dbReference type="ARBA" id="ARBA00022723"/>
    </source>
</evidence>
<dbReference type="InterPro" id="IPR015517">
    <property type="entry name" value="dCMP_deaminase-rel"/>
</dbReference>
<evidence type="ECO:0000256" key="4">
    <source>
        <dbReference type="ARBA" id="ARBA00022833"/>
    </source>
</evidence>
<dbReference type="InterPro" id="IPR002125">
    <property type="entry name" value="CMP_dCMP_dom"/>
</dbReference>
<evidence type="ECO:0000259" key="7">
    <source>
        <dbReference type="PROSITE" id="PS51747"/>
    </source>
</evidence>
<dbReference type="PIRSF" id="PIRSF006019">
    <property type="entry name" value="dCMP_deaminase"/>
    <property type="match status" value="1"/>
</dbReference>
<dbReference type="Pfam" id="PF00383">
    <property type="entry name" value="dCMP_cyt_deam_1"/>
    <property type="match status" value="1"/>
</dbReference>
<proteinExistence type="inferred from homology"/>
<reference evidence="8 9" key="1">
    <citation type="submission" date="2012-10" db="EMBL/GenBank/DDBJ databases">
        <title>Towards defining the chloroviruses: a genomic journey through a genus of large DNA viruses.</title>
        <authorList>
            <person name="Jeanniard A."/>
            <person name="Dunigan D.D."/>
            <person name="Gurnon J.R."/>
            <person name="Agarkova I."/>
            <person name="Kang M."/>
            <person name="Vitek J."/>
            <person name="Duncan G."/>
            <person name="McClung O.W."/>
            <person name="Larsen M."/>
            <person name="Claverie J.-M."/>
            <person name="Van Etten J.L."/>
            <person name="Blanc G."/>
        </authorList>
    </citation>
    <scope>NUCLEOTIDE SEQUENCE [LARGE SCALE GENOMIC DNA]</scope>
</reference>
<evidence type="ECO:0000256" key="3">
    <source>
        <dbReference type="ARBA" id="ARBA00022801"/>
    </source>
</evidence>
<evidence type="ECO:0000313" key="8">
    <source>
        <dbReference type="EMBL" id="AGE54020.1"/>
    </source>
</evidence>
<accession>M1I6A6</accession>
<protein>
    <submittedName>
        <fullName evidence="8">dCMP deaminase</fullName>
    </submittedName>
</protein>
<feature type="binding site" evidence="6">
    <location>
        <position position="98"/>
    </location>
    <ligand>
        <name>Zn(2+)</name>
        <dbReference type="ChEBI" id="CHEBI:29105"/>
        <note>catalytic</note>
    </ligand>
</feature>
<organismHost>
    <name type="scientific">Chlorella</name>
    <dbReference type="NCBI Taxonomy" id="3071"/>
</organismHost>
<comment type="cofactor">
    <cofactor evidence="6">
        <name>Zn(2+)</name>
        <dbReference type="ChEBI" id="CHEBI:29105"/>
    </cofactor>
</comment>
<keyword evidence="2 6" id="KW-0479">Metal-binding</keyword>
<dbReference type="PANTHER" id="PTHR11086:SF18">
    <property type="entry name" value="DEOXYCYTIDYLATE DEAMINASE"/>
    <property type="match status" value="1"/>
</dbReference>
<keyword evidence="4 6" id="KW-0862">Zinc</keyword>
<feature type="active site" description="Proton donor" evidence="5">
    <location>
        <position position="69"/>
    </location>
</feature>
<gene>
    <name evidence="8" type="primary">IL-3A_665R</name>
    <name evidence="8" type="ORF">PBCVIL3A_665R</name>
</gene>
<dbReference type="EMBL" id="JX997169">
    <property type="protein sequence ID" value="AGE54020.1"/>
    <property type="molecule type" value="Genomic_DNA"/>
</dbReference>
<dbReference type="GO" id="GO:0004132">
    <property type="term" value="F:dCMP deaminase activity"/>
    <property type="evidence" value="ECO:0007669"/>
    <property type="project" value="InterPro"/>
</dbReference>
<dbReference type="GO" id="GO:0006220">
    <property type="term" value="P:pyrimidine nucleotide metabolic process"/>
    <property type="evidence" value="ECO:0007669"/>
    <property type="project" value="InterPro"/>
</dbReference>
<keyword evidence="3" id="KW-0378">Hydrolase</keyword>
<dbReference type="InterPro" id="IPR016192">
    <property type="entry name" value="APOBEC/CMP_deaminase_Zn-bd"/>
</dbReference>
<feature type="binding site" evidence="6">
    <location>
        <position position="95"/>
    </location>
    <ligand>
        <name>Zn(2+)</name>
        <dbReference type="ChEBI" id="CHEBI:29105"/>
        <note>catalytic</note>
    </ligand>
</feature>
<evidence type="ECO:0000256" key="1">
    <source>
        <dbReference type="ARBA" id="ARBA00006576"/>
    </source>
</evidence>